<gene>
    <name evidence="1" type="ORF">DSM109990_03438</name>
</gene>
<geneLocation type="plasmid" evidence="1 2">
    <name>pDSM109990_a</name>
</geneLocation>
<dbReference type="EMBL" id="CP085145">
    <property type="protein sequence ID" value="UOA16554.1"/>
    <property type="molecule type" value="Genomic_DNA"/>
</dbReference>
<protein>
    <submittedName>
        <fullName evidence="1">Uncharacterized protein</fullName>
    </submittedName>
</protein>
<organism evidence="1 2">
    <name type="scientific">Sulfitobacter dubius</name>
    <dbReference type="NCBI Taxonomy" id="218673"/>
    <lineage>
        <taxon>Bacteria</taxon>
        <taxon>Pseudomonadati</taxon>
        <taxon>Pseudomonadota</taxon>
        <taxon>Alphaproteobacteria</taxon>
        <taxon>Rhodobacterales</taxon>
        <taxon>Roseobacteraceae</taxon>
        <taxon>Sulfitobacter</taxon>
    </lineage>
</organism>
<sequence>MDRNGFKRSMFAHGIMDFLNIRPINIGKKVSAVFF</sequence>
<evidence type="ECO:0000313" key="1">
    <source>
        <dbReference type="EMBL" id="UOA16554.1"/>
    </source>
</evidence>
<reference evidence="2" key="1">
    <citation type="journal article" date="2022" name="Microorganisms">
        <title>Beyond the ABCs#Discovery of Three New Plasmid Types in Rhodobacterales (RepQ, RepY, RepW).</title>
        <authorList>
            <person name="Freese H.M."/>
            <person name="Ringel V."/>
            <person name="Overmann J."/>
            <person name="Petersen J."/>
        </authorList>
    </citation>
    <scope>NUCLEOTIDE SEQUENCE [LARGE SCALE GENOMIC DNA]</scope>
    <source>
        <strain evidence="2">DSM 109990</strain>
        <plasmid evidence="2">pDSM109990_a</plasmid>
    </source>
</reference>
<evidence type="ECO:0000313" key="2">
    <source>
        <dbReference type="Proteomes" id="UP000831019"/>
    </source>
</evidence>
<keyword evidence="1" id="KW-0614">Plasmid</keyword>
<proteinExistence type="predicted"/>
<keyword evidence="2" id="KW-1185">Reference proteome</keyword>
<name>A0ABY3ZQV5_9RHOB</name>
<accession>A0ABY3ZQV5</accession>
<dbReference type="Proteomes" id="UP000831019">
    <property type="component" value="Plasmid pDSM109990_a"/>
</dbReference>